<protein>
    <recommendedName>
        <fullName evidence="5">Type II secretion system protein G</fullName>
    </recommendedName>
</protein>
<accession>A0A0G1U355</accession>
<dbReference type="InterPro" id="IPR012902">
    <property type="entry name" value="N_methyl_site"/>
</dbReference>
<feature type="region of interest" description="Disordered" evidence="1">
    <location>
        <begin position="180"/>
        <end position="203"/>
    </location>
</feature>
<evidence type="ECO:0000256" key="2">
    <source>
        <dbReference type="SAM" id="Phobius"/>
    </source>
</evidence>
<feature type="transmembrane region" description="Helical" evidence="2">
    <location>
        <begin position="38"/>
        <end position="57"/>
    </location>
</feature>
<feature type="compositionally biased region" description="Pro residues" evidence="1">
    <location>
        <begin position="184"/>
        <end position="199"/>
    </location>
</feature>
<dbReference type="SUPFAM" id="SSF54523">
    <property type="entry name" value="Pili subunits"/>
    <property type="match status" value="1"/>
</dbReference>
<dbReference type="Gene3D" id="3.30.700.10">
    <property type="entry name" value="Glycoprotein, Type 4 Pilin"/>
    <property type="match status" value="1"/>
</dbReference>
<proteinExistence type="predicted"/>
<dbReference type="InterPro" id="IPR045584">
    <property type="entry name" value="Pilin-like"/>
</dbReference>
<name>A0A0G1U355_9BACT</name>
<reference evidence="3 4" key="1">
    <citation type="journal article" date="2015" name="Nature">
        <title>rRNA introns, odd ribosomes, and small enigmatic genomes across a large radiation of phyla.</title>
        <authorList>
            <person name="Brown C.T."/>
            <person name="Hug L.A."/>
            <person name="Thomas B.C."/>
            <person name="Sharon I."/>
            <person name="Castelle C.J."/>
            <person name="Singh A."/>
            <person name="Wilkins M.J."/>
            <person name="Williams K.H."/>
            <person name="Banfield J.F."/>
        </authorList>
    </citation>
    <scope>NUCLEOTIDE SEQUENCE [LARGE SCALE GENOMIC DNA]</scope>
</reference>
<sequence>MVDSCKGVFHTERMERKNKHRGSHGPERSRRGWTISELVVVIAIISILLLLVLLMGWRRQIDRGYDAKRKDDLETIKIVFEEYYNDKKCYPPADALNDCGGAALQPYIGKIPCDPVTKLAYKYVPLNGNICTGYRVLTTLDDPTDVDVVRLGCHGDLACGFGDGYNYGISSGTRVLAPGVATPTPTPTPTPSVPPPTPTPTGTQWACAPQGTCNVYADPLGSGCPMTWADKDCSFQCDNPANRCRQ</sequence>
<evidence type="ECO:0000313" key="4">
    <source>
        <dbReference type="Proteomes" id="UP000034739"/>
    </source>
</evidence>
<evidence type="ECO:0000256" key="1">
    <source>
        <dbReference type="SAM" id="MobiDB-lite"/>
    </source>
</evidence>
<dbReference type="NCBIfam" id="TIGR02532">
    <property type="entry name" value="IV_pilin_GFxxxE"/>
    <property type="match status" value="1"/>
</dbReference>
<gene>
    <name evidence="3" type="ORF">UY16_C0006G0009</name>
</gene>
<evidence type="ECO:0000313" key="3">
    <source>
        <dbReference type="EMBL" id="KKU88494.1"/>
    </source>
</evidence>
<comment type="caution">
    <text evidence="3">The sequence shown here is derived from an EMBL/GenBank/DDBJ whole genome shotgun (WGS) entry which is preliminary data.</text>
</comment>
<dbReference type="Proteomes" id="UP000034739">
    <property type="component" value="Unassembled WGS sequence"/>
</dbReference>
<keyword evidence="2" id="KW-0812">Transmembrane</keyword>
<organism evidence="3 4">
    <name type="scientific">Candidatus Gottesmanbacteria bacterium GW2011_GWA2_47_9</name>
    <dbReference type="NCBI Taxonomy" id="1618445"/>
    <lineage>
        <taxon>Bacteria</taxon>
        <taxon>Candidatus Gottesmaniibacteriota</taxon>
    </lineage>
</organism>
<dbReference type="AlphaFoldDB" id="A0A0G1U355"/>
<keyword evidence="2" id="KW-1133">Transmembrane helix</keyword>
<evidence type="ECO:0008006" key="5">
    <source>
        <dbReference type="Google" id="ProtNLM"/>
    </source>
</evidence>
<keyword evidence="2" id="KW-0472">Membrane</keyword>
<dbReference type="EMBL" id="LCOY01000006">
    <property type="protein sequence ID" value="KKU88494.1"/>
    <property type="molecule type" value="Genomic_DNA"/>
</dbReference>